<name>A0A6C0DHC7_9ZZZZ</name>
<dbReference type="Gene3D" id="3.90.1070.20">
    <property type="match status" value="1"/>
</dbReference>
<evidence type="ECO:0000256" key="3">
    <source>
        <dbReference type="ARBA" id="ARBA00022478"/>
    </source>
</evidence>
<organism evidence="17">
    <name type="scientific">viral metagenome</name>
    <dbReference type="NCBI Taxonomy" id="1070528"/>
    <lineage>
        <taxon>unclassified sequences</taxon>
        <taxon>metagenomes</taxon>
        <taxon>organismal metagenomes</taxon>
    </lineage>
</organism>
<dbReference type="PANTHER" id="PTHR20856">
    <property type="entry name" value="DNA-DIRECTED RNA POLYMERASE I SUBUNIT 2"/>
    <property type="match status" value="1"/>
</dbReference>
<evidence type="ECO:0000259" key="14">
    <source>
        <dbReference type="Pfam" id="PF04565"/>
    </source>
</evidence>
<dbReference type="GO" id="GO:0000428">
    <property type="term" value="C:DNA-directed RNA polymerase complex"/>
    <property type="evidence" value="ECO:0007669"/>
    <property type="project" value="UniProtKB-KW"/>
</dbReference>
<dbReference type="GO" id="GO:0006351">
    <property type="term" value="P:DNA-templated transcription"/>
    <property type="evidence" value="ECO:0007669"/>
    <property type="project" value="InterPro"/>
</dbReference>
<proteinExistence type="inferred from homology"/>
<feature type="compositionally biased region" description="Pro residues" evidence="9">
    <location>
        <begin position="1338"/>
        <end position="1379"/>
    </location>
</feature>
<dbReference type="Gene3D" id="3.90.1110.10">
    <property type="entry name" value="RNA polymerase Rpb2, domain 2"/>
    <property type="match status" value="1"/>
</dbReference>
<dbReference type="GO" id="GO:0003677">
    <property type="term" value="F:DNA binding"/>
    <property type="evidence" value="ECO:0007669"/>
    <property type="project" value="InterPro"/>
</dbReference>
<dbReference type="Pfam" id="PF04566">
    <property type="entry name" value="RNA_pol_Rpb2_4"/>
    <property type="match status" value="1"/>
</dbReference>
<evidence type="ECO:0000256" key="6">
    <source>
        <dbReference type="ARBA" id="ARBA00022723"/>
    </source>
</evidence>
<evidence type="ECO:0000256" key="7">
    <source>
        <dbReference type="ARBA" id="ARBA00022833"/>
    </source>
</evidence>
<feature type="domain" description="DNA-directed RNA polymerase subunit 2 hybrid-binding" evidence="10">
    <location>
        <begin position="743"/>
        <end position="1109"/>
    </location>
</feature>
<dbReference type="InterPro" id="IPR007641">
    <property type="entry name" value="RNA_pol_Rpb2_7"/>
</dbReference>
<dbReference type="InterPro" id="IPR007646">
    <property type="entry name" value="RNA_pol_Rpb2_4"/>
</dbReference>
<dbReference type="Pfam" id="PF04560">
    <property type="entry name" value="RNA_pol_Rpb2_7"/>
    <property type="match status" value="1"/>
</dbReference>
<keyword evidence="4" id="KW-0808">Transferase</keyword>
<dbReference type="Pfam" id="PF04565">
    <property type="entry name" value="RNA_pol_Rpb2_3"/>
    <property type="match status" value="1"/>
</dbReference>
<keyword evidence="3" id="KW-0240">DNA-directed RNA polymerase</keyword>
<evidence type="ECO:0000256" key="5">
    <source>
        <dbReference type="ARBA" id="ARBA00022695"/>
    </source>
</evidence>
<feature type="region of interest" description="Disordered" evidence="9">
    <location>
        <begin position="1491"/>
        <end position="1529"/>
    </location>
</feature>
<comment type="similarity">
    <text evidence="1">Belongs to the RNA polymerase beta chain family.</text>
</comment>
<dbReference type="GO" id="GO:0003899">
    <property type="term" value="F:DNA-directed RNA polymerase activity"/>
    <property type="evidence" value="ECO:0007669"/>
    <property type="project" value="UniProtKB-EC"/>
</dbReference>
<keyword evidence="5" id="KW-0548">Nucleotidyltransferase</keyword>
<evidence type="ECO:0000256" key="2">
    <source>
        <dbReference type="ARBA" id="ARBA00012418"/>
    </source>
</evidence>
<dbReference type="InterPro" id="IPR007121">
    <property type="entry name" value="RNA_pol_bsu_CS"/>
</dbReference>
<feature type="domain" description="RNA polymerase Rpb2" evidence="12">
    <location>
        <begin position="232"/>
        <end position="371"/>
    </location>
</feature>
<dbReference type="EMBL" id="MN739598">
    <property type="protein sequence ID" value="QHT14935.1"/>
    <property type="molecule type" value="Genomic_DNA"/>
</dbReference>
<dbReference type="InterPro" id="IPR007642">
    <property type="entry name" value="RNA_pol_Rpb2_2"/>
</dbReference>
<feature type="compositionally biased region" description="Low complexity" evidence="9">
    <location>
        <begin position="1506"/>
        <end position="1523"/>
    </location>
</feature>
<feature type="compositionally biased region" description="Polar residues" evidence="9">
    <location>
        <begin position="1309"/>
        <end position="1318"/>
    </location>
</feature>
<evidence type="ECO:0000259" key="15">
    <source>
        <dbReference type="Pfam" id="PF04566"/>
    </source>
</evidence>
<protein>
    <recommendedName>
        <fullName evidence="2">DNA-directed RNA polymerase</fullName>
        <ecNumber evidence="2">2.7.7.6</ecNumber>
    </recommendedName>
</protein>
<feature type="compositionally biased region" description="Basic and acidic residues" evidence="9">
    <location>
        <begin position="1491"/>
        <end position="1504"/>
    </location>
</feature>
<evidence type="ECO:0000256" key="1">
    <source>
        <dbReference type="ARBA" id="ARBA00006835"/>
    </source>
</evidence>
<feature type="domain" description="RNA polymerase Rpb2" evidence="14">
    <location>
        <begin position="455"/>
        <end position="517"/>
    </location>
</feature>
<dbReference type="InterPro" id="IPR007644">
    <property type="entry name" value="RNA_pol_bsu_protrusion"/>
</dbReference>
<dbReference type="SUPFAM" id="SSF64484">
    <property type="entry name" value="beta and beta-prime subunits of DNA dependent RNA-polymerase"/>
    <property type="match status" value="1"/>
</dbReference>
<keyword evidence="7" id="KW-0862">Zinc</keyword>
<feature type="domain" description="RNA polymerase Rpb2" evidence="16">
    <location>
        <begin position="698"/>
        <end position="734"/>
    </location>
</feature>
<dbReference type="InterPro" id="IPR015712">
    <property type="entry name" value="DNA-dir_RNA_pol_su2"/>
</dbReference>
<evidence type="ECO:0000259" key="16">
    <source>
        <dbReference type="Pfam" id="PF04567"/>
    </source>
</evidence>
<dbReference type="Pfam" id="PF04561">
    <property type="entry name" value="RNA_pol_Rpb2_2"/>
    <property type="match status" value="1"/>
</dbReference>
<evidence type="ECO:0000256" key="8">
    <source>
        <dbReference type="ARBA" id="ARBA00023163"/>
    </source>
</evidence>
<dbReference type="InterPro" id="IPR007120">
    <property type="entry name" value="DNA-dir_RNAP_su2_dom"/>
</dbReference>
<dbReference type="InterPro" id="IPR007645">
    <property type="entry name" value="RNA_pol_Rpb2_3"/>
</dbReference>
<dbReference type="PROSITE" id="PS01166">
    <property type="entry name" value="RNA_POL_BETA"/>
    <property type="match status" value="1"/>
</dbReference>
<feature type="domain" description="RNA polymerase Rpb2" evidence="15">
    <location>
        <begin position="553"/>
        <end position="614"/>
    </location>
</feature>
<feature type="compositionally biased region" description="Low complexity" evidence="9">
    <location>
        <begin position="1419"/>
        <end position="1430"/>
    </location>
</feature>
<evidence type="ECO:0000313" key="17">
    <source>
        <dbReference type="EMBL" id="QHT14935.1"/>
    </source>
</evidence>
<dbReference type="CDD" id="cd00653">
    <property type="entry name" value="RNA_pol_B_RPB2"/>
    <property type="match status" value="1"/>
</dbReference>
<dbReference type="Pfam" id="PF04567">
    <property type="entry name" value="RNA_pol_Rpb2_5"/>
    <property type="match status" value="1"/>
</dbReference>
<feature type="region of interest" description="Disordered" evidence="9">
    <location>
        <begin position="1297"/>
        <end position="1453"/>
    </location>
</feature>
<dbReference type="InterPro" id="IPR037034">
    <property type="entry name" value="RNA_pol_Rpb2_2_sf"/>
</dbReference>
<accession>A0A6C0DHC7</accession>
<keyword evidence="8" id="KW-0804">Transcription</keyword>
<dbReference type="InterPro" id="IPR007647">
    <property type="entry name" value="RNA_pol_Rpb2_5"/>
</dbReference>
<dbReference type="EC" id="2.7.7.6" evidence="2"/>
<evidence type="ECO:0000259" key="11">
    <source>
        <dbReference type="Pfam" id="PF04560"/>
    </source>
</evidence>
<reference evidence="17" key="1">
    <citation type="journal article" date="2020" name="Nature">
        <title>Giant virus diversity and host interactions through global metagenomics.</title>
        <authorList>
            <person name="Schulz F."/>
            <person name="Roux S."/>
            <person name="Paez-Espino D."/>
            <person name="Jungbluth S."/>
            <person name="Walsh D.A."/>
            <person name="Denef V.J."/>
            <person name="McMahon K.D."/>
            <person name="Konstantinidis K.T."/>
            <person name="Eloe-Fadrosh E.A."/>
            <person name="Kyrpides N.C."/>
            <person name="Woyke T."/>
        </authorList>
    </citation>
    <scope>NUCLEOTIDE SEQUENCE</scope>
    <source>
        <strain evidence="17">GVMAG-M-3300023174-144</strain>
    </source>
</reference>
<dbReference type="Pfam" id="PF00562">
    <property type="entry name" value="RNA_pol_Rpb2_6"/>
    <property type="match status" value="1"/>
</dbReference>
<dbReference type="Gene3D" id="2.40.50.150">
    <property type="match status" value="1"/>
</dbReference>
<evidence type="ECO:0000259" key="10">
    <source>
        <dbReference type="Pfam" id="PF00562"/>
    </source>
</evidence>
<dbReference type="InterPro" id="IPR037033">
    <property type="entry name" value="DNA-dir_RNAP_su2_hyb_sf"/>
</dbReference>
<sequence>MDKDSISWKIIHKYFNDNPENLVAHHLDSYNSFFSSGINNIFRENNPIRFIERENDDNSGKQSQCFLYLAGKDGSKIYYGKPIIFDDHHTHYMYPNDARLRNMTYGITIHYDVDVDFIFYENGEKREHSITLEKIFLGRFPIMLQSNLCILNSLAPDVRFNMGECRNDYGGYFIIDGKEKVIVCQEKFADNMLYIRKNKADNLYSYSAEIRSVSEDASKPIRTSAVRLVAPGTRFSNNQIVVTVPNVKKPVPLFILMRALGVASDKSIIEYCLLDLEKNSSYIDLFIPSVHDANYIFNQETALKYIATFTKRRTITGVLDILMNYFLPHIGEKNFLDKAYYVGYMVKRMLRVYMGEEQPTDRDNFKYKRIELSGSLIYDLFREYYLIQKREIELSIDKEYYYHTGKYTTNFIGLIEYNFREYFKKRTIESGFKRAFKGSWGAEEHTKRLGVIQDVNRLSWNSFISQMRKFNLPLDASAKIVGPRLLNSSQWGYIDPVDTPDGGNIGLHKHMSISTFVTSGFSVKKLIPWLRFKINLKLLQECTPDILAVLTKVFVNGVWIGSIEDPMKTIDILKLYRRNGLLPVFMSISFNYENNEISIYTDAGRLTRPVYYIEDGKPSYHRKDILELISKNKFTWQQLVGGFGEKEDKLFSIKNNKIYDIGELYSDKIKLENDVDERNETSSSSGYSKLYEEFSKYNSVVEYLDTSEEESTYIAFQPDDLKKSKYYTHMEIDPSLIFGVMGNLIIFPENNQFPRDAFSCGQSKQAVSLYHSNYQMRIDKMGVVLNCGQIPLIKSRYLEYVNKEQQPYGVNAIVAIMSYTGYNVEDAILINEGAVNRGIFRTTYYSMYEASEESAKVQGSTTNSYFANVTTKNVSRLKPGYDYSHLDQWGLIEENTPLDDKMVVIGKVTSSALDSDVVVDSSVFPKKGQLGYVDKSFITEGEEGFRIAKVRIREERIPAIGDKMASRAGQKGTLGLIIPEEDMPFTEDGIRPDLIINPHAIPSRMTIGQLVESLLGKACCEYGGFGDCTAFANKGPNEDVYGRMLVKAGFSASGNQILYNGMTGEQLFSDIYIGPTYYMRLKHMVKDKINYRALGPRTMLTRQTVQGRANDGGLRIGEMERDGVMAHGASAFLNESFMIRGDEYFMAVCNKTGAVAIYNPNLNLFLSPFSDGPVNFNTTLDGKMNIRSISRFGRSFSIVRIPYALKLLIQELQVMNIQMRIITEDNVDQLLSMSYSDNINKLLQTNTSLEEISKNYRTMVINKKNNNVVKQSYIPFEQPEYPEIGIEEKKENIPSQEFDFNMPAPNADLTPQPSTDSSIPLAPGTPVSGESSIGYVPPATPPYAPGTPPYAPGTPPFAPGTPPYAPGTPPFAPGTPPYAPGTSVSSNSSIPFAPGSPPYAPGTPVSSNSSIPFAPGSPVPSINSSSGSVGFNPNTPPGNMVIPQASSTVPLNINIEDAEVLKKVIEDKKKEEDKFEPIIFEKPKVEKSILEIQDDKIENNKEENDSSSSSSSSSSSNDNSSGKKIIKLG</sequence>
<dbReference type="Gene3D" id="3.90.1800.10">
    <property type="entry name" value="RNA polymerase alpha subunit dimerisation domain"/>
    <property type="match status" value="1"/>
</dbReference>
<evidence type="ECO:0000256" key="9">
    <source>
        <dbReference type="SAM" id="MobiDB-lite"/>
    </source>
</evidence>
<keyword evidence="6" id="KW-0479">Metal-binding</keyword>
<evidence type="ECO:0000259" key="13">
    <source>
        <dbReference type="Pfam" id="PF04563"/>
    </source>
</evidence>
<dbReference type="InterPro" id="IPR014724">
    <property type="entry name" value="RNA_pol_RPB2_OB-fold"/>
</dbReference>
<dbReference type="GO" id="GO:0032549">
    <property type="term" value="F:ribonucleoside binding"/>
    <property type="evidence" value="ECO:0007669"/>
    <property type="project" value="InterPro"/>
</dbReference>
<dbReference type="Gene3D" id="2.40.270.10">
    <property type="entry name" value="DNA-directed RNA polymerase, subunit 2, domain 6"/>
    <property type="match status" value="1"/>
</dbReference>
<feature type="domain" description="RNA polymerase beta subunit protrusion" evidence="13">
    <location>
        <begin position="21"/>
        <end position="399"/>
    </location>
</feature>
<evidence type="ECO:0000256" key="4">
    <source>
        <dbReference type="ARBA" id="ARBA00022679"/>
    </source>
</evidence>
<dbReference type="GO" id="GO:0046872">
    <property type="term" value="F:metal ion binding"/>
    <property type="evidence" value="ECO:0007669"/>
    <property type="project" value="UniProtKB-KW"/>
</dbReference>
<dbReference type="Pfam" id="PF04563">
    <property type="entry name" value="RNA_pol_Rpb2_1"/>
    <property type="match status" value="1"/>
</dbReference>
<evidence type="ECO:0000259" key="12">
    <source>
        <dbReference type="Pfam" id="PF04561"/>
    </source>
</evidence>
<feature type="domain" description="RNA polymerase Rpb2" evidence="11">
    <location>
        <begin position="1112"/>
        <end position="1223"/>
    </location>
</feature>